<keyword evidence="1 2" id="KW-0436">Ligase</keyword>
<dbReference type="NCBIfam" id="TIGR03998">
    <property type="entry name" value="thiol_BshC"/>
    <property type="match status" value="1"/>
</dbReference>
<protein>
    <recommendedName>
        <fullName evidence="2">Putative cysteine ligase BshC</fullName>
        <ecNumber evidence="2">6.-.-.-</ecNumber>
    </recommendedName>
</protein>
<feature type="domain" description="Bacillithiol biosynthesis BshC N-terminal Rossmann-like" evidence="3">
    <location>
        <begin position="1"/>
        <end position="375"/>
    </location>
</feature>
<dbReference type="Proteomes" id="UP000184206">
    <property type="component" value="Unassembled WGS sequence"/>
</dbReference>
<evidence type="ECO:0000259" key="4">
    <source>
        <dbReference type="Pfam" id="PF24850"/>
    </source>
</evidence>
<evidence type="ECO:0000259" key="3">
    <source>
        <dbReference type="Pfam" id="PF10079"/>
    </source>
</evidence>
<organism evidence="5 6">
    <name type="scientific">Lacicoccus alkaliphilus DSM 16010</name>
    <dbReference type="NCBI Taxonomy" id="1123231"/>
    <lineage>
        <taxon>Bacteria</taxon>
        <taxon>Bacillati</taxon>
        <taxon>Bacillota</taxon>
        <taxon>Bacilli</taxon>
        <taxon>Bacillales</taxon>
        <taxon>Salinicoccaceae</taxon>
        <taxon>Lacicoccus</taxon>
    </lineage>
</organism>
<dbReference type="PIRSF" id="PIRSF012535">
    <property type="entry name" value="UCP012535"/>
    <property type="match status" value="1"/>
</dbReference>
<dbReference type="HAMAP" id="MF_01867">
    <property type="entry name" value="BshC"/>
    <property type="match status" value="1"/>
</dbReference>
<proteinExistence type="inferred from homology"/>
<dbReference type="Pfam" id="PF10079">
    <property type="entry name" value="Rossmann-like_BshC"/>
    <property type="match status" value="1"/>
</dbReference>
<evidence type="ECO:0000256" key="1">
    <source>
        <dbReference type="ARBA" id="ARBA00022598"/>
    </source>
</evidence>
<feature type="domain" description="Bacillithiol biosynthesis BshC C-terminal coiled-coil" evidence="4">
    <location>
        <begin position="379"/>
        <end position="510"/>
    </location>
</feature>
<sequence>MEIECMNFSKDDFIDKFNQQEEDILKYYQNLSLNQKSVEEVIGRPAHGHTAALADLIRNDMERYGISEPQERNLKQLAGGRRVVIGGQQAGLFMSPAYILHKIMSVIIVAKDVKAKYDYDAVPVFWIAGEDHDYEEVNHTFVYDSMHRKRRKVTYKPNLRINMSIGFYEYDKKVMKETLHKIIELCGDREDLLILKGKVETMIERHTYWTELFHALVHDVFKDEGLLIFNSHLPEVRALEKGMFRRMIESHGDIHEAFMRGQKDFTEALRIPPVIQTDTNVHLFTGSTTSRTLLSNEDGHFTADGVRYTKGELLELLETSPEVFSNNVVTRPLMQEMLFNTLVFLGGNAEVKYWGELHEVFKVMDVDMPIVSKRMEFAYMPSRLEKMASKYQLLFGPGFHQQADDYINAVVQDDINPEFVNKVHEITESAKKHYDDLHDLNSQEFMTDIVEANFRHHLKQLDYLERRYRTEVKRQKRKELGDVKELQERLLPGGALHERIYHPWQYMTGISCFPPLSYTTDLVIVKTL</sequence>
<dbReference type="GO" id="GO:0016874">
    <property type="term" value="F:ligase activity"/>
    <property type="evidence" value="ECO:0007669"/>
    <property type="project" value="UniProtKB-UniRule"/>
</dbReference>
<dbReference type="RefSeq" id="WP_072708462.1">
    <property type="nucleotide sequence ID" value="NZ_FRCF01000002.1"/>
</dbReference>
<dbReference type="InterPro" id="IPR055399">
    <property type="entry name" value="CC_BshC"/>
</dbReference>
<dbReference type="InterPro" id="IPR055398">
    <property type="entry name" value="Rossmann-like_BshC"/>
</dbReference>
<dbReference type="EMBL" id="FRCF01000002">
    <property type="protein sequence ID" value="SHL66693.1"/>
    <property type="molecule type" value="Genomic_DNA"/>
</dbReference>
<dbReference type="AlphaFoldDB" id="A0A1M7CHP0"/>
<dbReference type="EC" id="6.-.-.-" evidence="2"/>
<reference evidence="5 6" key="1">
    <citation type="submission" date="2016-11" db="EMBL/GenBank/DDBJ databases">
        <authorList>
            <person name="Jaros S."/>
            <person name="Januszkiewicz K."/>
            <person name="Wedrychowicz H."/>
        </authorList>
    </citation>
    <scope>NUCLEOTIDE SEQUENCE [LARGE SCALE GENOMIC DNA]</scope>
    <source>
        <strain evidence="5 6">DSM 16010</strain>
    </source>
</reference>
<evidence type="ECO:0000313" key="6">
    <source>
        <dbReference type="Proteomes" id="UP000184206"/>
    </source>
</evidence>
<evidence type="ECO:0000256" key="2">
    <source>
        <dbReference type="HAMAP-Rule" id="MF_01867"/>
    </source>
</evidence>
<comment type="function">
    <text evidence="2">Involved in bacillithiol (BSH) biosynthesis. May catalyze the last step of the pathway, the addition of cysteine to glucosamine malate (GlcN-Mal) to generate BSH.</text>
</comment>
<dbReference type="OrthoDB" id="9765151at2"/>
<dbReference type="STRING" id="1123231.SAMN02745189_00782"/>
<gene>
    <name evidence="2" type="primary">bshC</name>
    <name evidence="5" type="ORF">SAMN02745189_00782</name>
</gene>
<dbReference type="InterPro" id="IPR011199">
    <property type="entry name" value="Bacillithiol_biosynth_BshC"/>
</dbReference>
<name>A0A1M7CHP0_9BACL</name>
<dbReference type="Pfam" id="PF24850">
    <property type="entry name" value="CC_BshC"/>
    <property type="match status" value="1"/>
</dbReference>
<accession>A0A1M7CHP0</accession>
<evidence type="ECO:0000313" key="5">
    <source>
        <dbReference type="EMBL" id="SHL66693.1"/>
    </source>
</evidence>
<comment type="similarity">
    <text evidence="2">Belongs to the BshC family.</text>
</comment>
<keyword evidence="6" id="KW-1185">Reference proteome</keyword>